<dbReference type="InterPro" id="IPR013788">
    <property type="entry name" value="Hemocyanin/hexamerin"/>
</dbReference>
<dbReference type="PANTHER" id="PTHR11511">
    <property type="entry name" value="LARVAL STORAGE PROTEIN/PHENOLOXIDASE"/>
    <property type="match status" value="1"/>
</dbReference>
<dbReference type="InterPro" id="IPR000896">
    <property type="entry name" value="Hemocyanin/hexamerin_mid_dom"/>
</dbReference>
<feature type="domain" description="Hemocyanin middle" evidence="1">
    <location>
        <begin position="5"/>
        <end position="182"/>
    </location>
</feature>
<dbReference type="Gene3D" id="1.10.1280.10">
    <property type="entry name" value="Di-copper center containing domain from catechol oxidase"/>
    <property type="match status" value="1"/>
</dbReference>
<dbReference type="AlphaFoldDB" id="A0A0L0UKD6"/>
<organism evidence="2 3">
    <name type="scientific">Puccinia striiformis f. sp. tritici PST-78</name>
    <dbReference type="NCBI Taxonomy" id="1165861"/>
    <lineage>
        <taxon>Eukaryota</taxon>
        <taxon>Fungi</taxon>
        <taxon>Dikarya</taxon>
        <taxon>Basidiomycota</taxon>
        <taxon>Pucciniomycotina</taxon>
        <taxon>Pucciniomycetes</taxon>
        <taxon>Pucciniales</taxon>
        <taxon>Pucciniaceae</taxon>
        <taxon>Puccinia</taxon>
    </lineage>
</organism>
<dbReference type="SUPFAM" id="SSF48056">
    <property type="entry name" value="Di-copper centre-containing domain"/>
    <property type="match status" value="1"/>
</dbReference>
<dbReference type="Pfam" id="PF00372">
    <property type="entry name" value="Hemocyanin_M"/>
    <property type="match status" value="1"/>
</dbReference>
<dbReference type="Proteomes" id="UP000054564">
    <property type="component" value="Unassembled WGS sequence"/>
</dbReference>
<dbReference type="PANTHER" id="PTHR11511:SF5">
    <property type="entry name" value="FAT-BODY PROTEIN 1-RELATED"/>
    <property type="match status" value="1"/>
</dbReference>
<evidence type="ECO:0000259" key="1">
    <source>
        <dbReference type="Pfam" id="PF00372"/>
    </source>
</evidence>
<name>A0A0L0UKD6_9BASI</name>
<keyword evidence="3" id="KW-1185">Reference proteome</keyword>
<evidence type="ECO:0000313" key="2">
    <source>
        <dbReference type="EMBL" id="KNE87498.1"/>
    </source>
</evidence>
<reference evidence="3" key="1">
    <citation type="submission" date="2014-03" db="EMBL/GenBank/DDBJ databases">
        <title>The Genome Sequence of Puccinia striiformis f. sp. tritici PST-78.</title>
        <authorList>
            <consortium name="The Broad Institute Genome Sequencing Platform"/>
            <person name="Cuomo C."/>
            <person name="Hulbert S."/>
            <person name="Chen X."/>
            <person name="Walker B."/>
            <person name="Young S.K."/>
            <person name="Zeng Q."/>
            <person name="Gargeya S."/>
            <person name="Fitzgerald M."/>
            <person name="Haas B."/>
            <person name="Abouelleil A."/>
            <person name="Alvarado L."/>
            <person name="Arachchi H.M."/>
            <person name="Berlin A.M."/>
            <person name="Chapman S.B."/>
            <person name="Goldberg J."/>
            <person name="Griggs A."/>
            <person name="Gujja S."/>
            <person name="Hansen M."/>
            <person name="Howarth C."/>
            <person name="Imamovic A."/>
            <person name="Larimer J."/>
            <person name="McCowan C."/>
            <person name="Montmayeur A."/>
            <person name="Murphy C."/>
            <person name="Neiman D."/>
            <person name="Pearson M."/>
            <person name="Priest M."/>
            <person name="Roberts A."/>
            <person name="Saif S."/>
            <person name="Shea T."/>
            <person name="Sisk P."/>
            <person name="Sykes S."/>
            <person name="Wortman J."/>
            <person name="Nusbaum C."/>
            <person name="Birren B."/>
        </authorList>
    </citation>
    <scope>NUCLEOTIDE SEQUENCE [LARGE SCALE GENOMIC DNA]</scope>
    <source>
        <strain evidence="3">race PST-78</strain>
    </source>
</reference>
<protein>
    <recommendedName>
        <fullName evidence="1">Hemocyanin middle domain-containing protein</fullName>
    </recommendedName>
</protein>
<evidence type="ECO:0000313" key="3">
    <source>
        <dbReference type="Proteomes" id="UP000054564"/>
    </source>
</evidence>
<dbReference type="STRING" id="1165861.A0A0L0UKD6"/>
<dbReference type="PRINTS" id="PR00187">
    <property type="entry name" value="HAEMOCYANIN"/>
</dbReference>
<feature type="non-terminal residue" evidence="2">
    <location>
        <position position="182"/>
    </location>
</feature>
<accession>A0A0L0UKD6</accession>
<dbReference type="EMBL" id="AJIL01005135">
    <property type="protein sequence ID" value="KNE87498.1"/>
    <property type="molecule type" value="Genomic_DNA"/>
</dbReference>
<proteinExistence type="predicted"/>
<dbReference type="InterPro" id="IPR008922">
    <property type="entry name" value="Di-copper_centre_dom_sf"/>
</dbReference>
<comment type="caution">
    <text evidence="2">The sequence shown here is derived from an EMBL/GenBank/DDBJ whole genome shotgun (WGS) entry which is preliminary data.</text>
</comment>
<sequence>MLPSVYEIFPQYFFNSKFIYNAEKFDFDTFSKYAMYEKDFNDVFYKSSTAYKNDNDYFYVKDFKTYQWWKLMGLTEKFYNVEKFILRENIYEFNQDPKWLSFFENFSAFYMPVDYTRDIDFYNKHSELSYFTEDLGWNSYWYYLNMDYAFFLDGKTFNLNKDRRGEYWLYNVQQLLARYYME</sequence>
<gene>
    <name evidence="2" type="ORF">PSTG_19117</name>
</gene>